<dbReference type="SUPFAM" id="SSF56112">
    <property type="entry name" value="Protein kinase-like (PK-like)"/>
    <property type="match status" value="1"/>
</dbReference>
<feature type="transmembrane region" description="Helical" evidence="7">
    <location>
        <begin position="341"/>
        <end position="364"/>
    </location>
</feature>
<dbReference type="EMBL" id="JADBDY010000001">
    <property type="protein sequence ID" value="MBE1460880.1"/>
    <property type="molecule type" value="Genomic_DNA"/>
</dbReference>
<evidence type="ECO:0000256" key="3">
    <source>
        <dbReference type="ARBA" id="ARBA00022777"/>
    </source>
</evidence>
<evidence type="ECO:0000256" key="2">
    <source>
        <dbReference type="ARBA" id="ARBA00022741"/>
    </source>
</evidence>
<dbReference type="InterPro" id="IPR015943">
    <property type="entry name" value="WD40/YVTN_repeat-like_dom_sf"/>
</dbReference>
<evidence type="ECO:0000313" key="10">
    <source>
        <dbReference type="Proteomes" id="UP000598217"/>
    </source>
</evidence>
<feature type="region of interest" description="Disordered" evidence="6">
    <location>
        <begin position="295"/>
        <end position="336"/>
    </location>
</feature>
<proteinExistence type="predicted"/>
<organism evidence="9 10">
    <name type="scientific">Nocardiopsis terrae</name>
    <dbReference type="NCBI Taxonomy" id="372655"/>
    <lineage>
        <taxon>Bacteria</taxon>
        <taxon>Bacillati</taxon>
        <taxon>Actinomycetota</taxon>
        <taxon>Actinomycetes</taxon>
        <taxon>Streptosporangiales</taxon>
        <taxon>Nocardiopsidaceae</taxon>
        <taxon>Nocardiopsis</taxon>
    </lineage>
</organism>
<dbReference type="Pfam" id="PF00069">
    <property type="entry name" value="Pkinase"/>
    <property type="match status" value="1"/>
</dbReference>
<feature type="compositionally biased region" description="Low complexity" evidence="6">
    <location>
        <begin position="382"/>
        <end position="397"/>
    </location>
</feature>
<dbReference type="InterPro" id="IPR017441">
    <property type="entry name" value="Protein_kinase_ATP_BS"/>
</dbReference>
<dbReference type="PROSITE" id="PS00108">
    <property type="entry name" value="PROTEIN_KINASE_ST"/>
    <property type="match status" value="1"/>
</dbReference>
<dbReference type="PANTHER" id="PTHR43289">
    <property type="entry name" value="MITOGEN-ACTIVATED PROTEIN KINASE KINASE KINASE 20-RELATED"/>
    <property type="match status" value="1"/>
</dbReference>
<evidence type="ECO:0000313" key="9">
    <source>
        <dbReference type="EMBL" id="MBE1460880.1"/>
    </source>
</evidence>
<feature type="region of interest" description="Disordered" evidence="6">
    <location>
        <begin position="368"/>
        <end position="397"/>
    </location>
</feature>
<reference evidence="9 10" key="1">
    <citation type="submission" date="2020-10" db="EMBL/GenBank/DDBJ databases">
        <title>Sequencing the genomes of 1000 actinobacteria strains.</title>
        <authorList>
            <person name="Klenk H.-P."/>
        </authorList>
    </citation>
    <scope>NUCLEOTIDE SEQUENCE [LARGE SCALE GENOMIC DNA]</scope>
    <source>
        <strain evidence="9 10">DSM 45157</strain>
    </source>
</reference>
<keyword evidence="7" id="KW-1133">Transmembrane helix</keyword>
<evidence type="ECO:0000256" key="4">
    <source>
        <dbReference type="ARBA" id="ARBA00022840"/>
    </source>
</evidence>
<comment type="caution">
    <text evidence="9">The sequence shown here is derived from an EMBL/GenBank/DDBJ whole genome shotgun (WGS) entry which is preliminary data.</text>
</comment>
<dbReference type="CDD" id="cd14014">
    <property type="entry name" value="STKc_PknB_like"/>
    <property type="match status" value="1"/>
</dbReference>
<keyword evidence="2 5" id="KW-0547">Nucleotide-binding</keyword>
<evidence type="ECO:0000256" key="7">
    <source>
        <dbReference type="SAM" id="Phobius"/>
    </source>
</evidence>
<dbReference type="SUPFAM" id="SSF50969">
    <property type="entry name" value="YVTN repeat-like/Quinoprotein amine dehydrogenase"/>
    <property type="match status" value="1"/>
</dbReference>
<evidence type="ECO:0000256" key="1">
    <source>
        <dbReference type="ARBA" id="ARBA00022679"/>
    </source>
</evidence>
<dbReference type="PANTHER" id="PTHR43289:SF34">
    <property type="entry name" value="SERINE_THREONINE-PROTEIN KINASE YBDM-RELATED"/>
    <property type="match status" value="1"/>
</dbReference>
<feature type="binding site" evidence="5">
    <location>
        <position position="41"/>
    </location>
    <ligand>
        <name>ATP</name>
        <dbReference type="ChEBI" id="CHEBI:30616"/>
    </ligand>
</feature>
<feature type="domain" description="Protein kinase" evidence="8">
    <location>
        <begin position="13"/>
        <end position="278"/>
    </location>
</feature>
<dbReference type="InterPro" id="IPR008271">
    <property type="entry name" value="Ser/Thr_kinase_AS"/>
</dbReference>
<keyword evidence="10" id="KW-1185">Reference proteome</keyword>
<keyword evidence="1" id="KW-0808">Transferase</keyword>
<sequence>MAESGDFGWAGEYRLVSRLGAGGMGEVYLARSAGGRAVAVKTVHAHLARDPEFRRRFARESEAAARVGGTFTAPVLDADPEATVPWLATAFVAGPTLTDAVAAAGRLPGGSVRTVGAGLAEALLSIHGAGLTHRDLKPGNVLLSASGPRVIDFGLARAEDATALTDTGQAVGTPGYLPPEVLEGGEAGPAGDVFALGGLLAFAATGRHPYGEGPVVAILRRVLREPPDLAGIEPGLRQLLAACLSVDPGARPRTDELLGAFGGTGTGGGPAPLPHTVTDLIAEREAWAAERLAEVPYGEPPGPASPTPGTPGQVPGETNPEDEEPGAGRPPARPRRRPSGLALIVAATVVALVVVAGFLIPRVWSGISDSGARSGSGDPAFAGGLAPPSEGAEPPGEPAAYTLVAAHEIDVPIPETTWYQSIALSPDGGTAYMKGSSTPVLAVDTGSGAPLHASEFSGTGAITVAPDGTMLAVQAWGETMPREGTWDSAEPVVVIDPESGATLARTTVGARGGEVAFTPEGRLVVTSPWGDTALWDTEHGGRVRVIAPNGGQSLALSSDGSLVAFLREPTLMEDSADEPARIEVWTSTGEQVAEIDATADERYGHLSFQPGTTQLTAIGKNSVSMWDATTGEELGGFEHELGIAPRGAVDEGTGRLLAWSLGGTVVDVDLDARVSLGPVTVPEESARADLAANTSGVGLSADGGVLVRLGHRPQEENEELDDYHLYVWERV</sequence>
<dbReference type="Gene3D" id="1.10.510.10">
    <property type="entry name" value="Transferase(Phosphotransferase) domain 1"/>
    <property type="match status" value="1"/>
</dbReference>
<dbReference type="InterPro" id="IPR011044">
    <property type="entry name" value="Quino_amine_DH_bsu"/>
</dbReference>
<name>A0ABR9HPD2_9ACTN</name>
<dbReference type="Gene3D" id="2.130.10.10">
    <property type="entry name" value="YVTN repeat-like/Quinoprotein amine dehydrogenase"/>
    <property type="match status" value="1"/>
</dbReference>
<keyword evidence="4 5" id="KW-0067">ATP-binding</keyword>
<evidence type="ECO:0000256" key="6">
    <source>
        <dbReference type="SAM" id="MobiDB-lite"/>
    </source>
</evidence>
<dbReference type="SMART" id="SM00220">
    <property type="entry name" value="S_TKc"/>
    <property type="match status" value="1"/>
</dbReference>
<dbReference type="InterPro" id="IPR011009">
    <property type="entry name" value="Kinase-like_dom_sf"/>
</dbReference>
<dbReference type="RefSeq" id="WP_229826067.1">
    <property type="nucleotide sequence ID" value="NZ_BMXJ01000001.1"/>
</dbReference>
<keyword evidence="7" id="KW-0472">Membrane</keyword>
<protein>
    <recommendedName>
        <fullName evidence="8">Protein kinase domain-containing protein</fullName>
    </recommendedName>
</protein>
<keyword evidence="7" id="KW-0812">Transmembrane</keyword>
<feature type="compositionally biased region" description="Pro residues" evidence="6">
    <location>
        <begin position="298"/>
        <end position="309"/>
    </location>
</feature>
<gene>
    <name evidence="9" type="ORF">H4W79_005094</name>
</gene>
<dbReference type="PROSITE" id="PS00107">
    <property type="entry name" value="PROTEIN_KINASE_ATP"/>
    <property type="match status" value="1"/>
</dbReference>
<dbReference type="Proteomes" id="UP000598217">
    <property type="component" value="Unassembled WGS sequence"/>
</dbReference>
<evidence type="ECO:0000256" key="5">
    <source>
        <dbReference type="PROSITE-ProRule" id="PRU10141"/>
    </source>
</evidence>
<dbReference type="PROSITE" id="PS50011">
    <property type="entry name" value="PROTEIN_KINASE_DOM"/>
    <property type="match status" value="1"/>
</dbReference>
<dbReference type="InterPro" id="IPR000719">
    <property type="entry name" value="Prot_kinase_dom"/>
</dbReference>
<keyword evidence="3" id="KW-0418">Kinase</keyword>
<evidence type="ECO:0000259" key="8">
    <source>
        <dbReference type="PROSITE" id="PS50011"/>
    </source>
</evidence>
<dbReference type="Gene3D" id="3.30.200.20">
    <property type="entry name" value="Phosphorylase Kinase, domain 1"/>
    <property type="match status" value="1"/>
</dbReference>
<accession>A0ABR9HPD2</accession>